<evidence type="ECO:0000256" key="1">
    <source>
        <dbReference type="SAM" id="SignalP"/>
    </source>
</evidence>
<proteinExistence type="predicted"/>
<evidence type="ECO:0000313" key="3">
    <source>
        <dbReference type="Proteomes" id="UP001589792"/>
    </source>
</evidence>
<evidence type="ECO:0000313" key="2">
    <source>
        <dbReference type="EMBL" id="MFC0228487.1"/>
    </source>
</evidence>
<feature type="chain" id="PRO_5047105781" evidence="1">
    <location>
        <begin position="25"/>
        <end position="242"/>
    </location>
</feature>
<dbReference type="Proteomes" id="UP001589792">
    <property type="component" value="Unassembled WGS sequence"/>
</dbReference>
<sequence>MIGWRRVFGLGLLMAVVLPLGAAAAEQKPQMQPDAAPAVNLRLSYENRAIGQDGIIRDSRYSDLMYRRSGLVWIERELPAGVRESREHEHEHASPHAGHAHNEAQGAPLLITQDAETGKVSVQVVLHNLQRVIDVELAHYGNVGYGGSWASAYWLVDPAALSRMEKQGPVVDGIQHYLLQKGERTTKVAWDVVGQYARSIEQQDSHGTSIQRMTATPFADPQTLPWQPLADYQRGDYSDLLD</sequence>
<name>A0ABV6EHK4_9GAMM</name>
<dbReference type="EMBL" id="JBHLXG010000018">
    <property type="protein sequence ID" value="MFC0228487.1"/>
    <property type="molecule type" value="Genomic_DNA"/>
</dbReference>
<dbReference type="RefSeq" id="WP_380678125.1">
    <property type="nucleotide sequence ID" value="NZ_CP173186.1"/>
</dbReference>
<comment type="caution">
    <text evidence="2">The sequence shown here is derived from an EMBL/GenBank/DDBJ whole genome shotgun (WGS) entry which is preliminary data.</text>
</comment>
<feature type="signal peptide" evidence="1">
    <location>
        <begin position="1"/>
        <end position="24"/>
    </location>
</feature>
<organism evidence="2 3">
    <name type="scientific">Serratia aquatilis</name>
    <dbReference type="NCBI Taxonomy" id="1737515"/>
    <lineage>
        <taxon>Bacteria</taxon>
        <taxon>Pseudomonadati</taxon>
        <taxon>Pseudomonadota</taxon>
        <taxon>Gammaproteobacteria</taxon>
        <taxon>Enterobacterales</taxon>
        <taxon>Yersiniaceae</taxon>
        <taxon>Serratia</taxon>
    </lineage>
</organism>
<accession>A0ABV6EHK4</accession>
<keyword evidence="3" id="KW-1185">Reference proteome</keyword>
<protein>
    <submittedName>
        <fullName evidence="2">Uncharacterized protein</fullName>
    </submittedName>
</protein>
<keyword evidence="1" id="KW-0732">Signal</keyword>
<reference evidence="2 3" key="1">
    <citation type="submission" date="2024-09" db="EMBL/GenBank/DDBJ databases">
        <authorList>
            <person name="Sun Q."/>
            <person name="Mori K."/>
        </authorList>
    </citation>
    <scope>NUCLEOTIDE SEQUENCE [LARGE SCALE GENOMIC DNA]</scope>
    <source>
        <strain evidence="2 3">CCM 8626</strain>
    </source>
</reference>
<gene>
    <name evidence="2" type="ORF">ACFFJ3_18620</name>
</gene>